<gene>
    <name evidence="1" type="ORF">GLOINDRAFT_324744</name>
</gene>
<organism evidence="1">
    <name type="scientific">Rhizophagus irregularis (strain DAOM 181602 / DAOM 197198 / MUCL 43194)</name>
    <name type="common">Arbuscular mycorrhizal fungus</name>
    <name type="synonym">Glomus intraradices</name>
    <dbReference type="NCBI Taxonomy" id="747089"/>
    <lineage>
        <taxon>Eukaryota</taxon>
        <taxon>Fungi</taxon>
        <taxon>Fungi incertae sedis</taxon>
        <taxon>Mucoromycota</taxon>
        <taxon>Glomeromycotina</taxon>
        <taxon>Glomeromycetes</taxon>
        <taxon>Glomerales</taxon>
        <taxon>Glomeraceae</taxon>
        <taxon>Rhizophagus</taxon>
    </lineage>
</organism>
<proteinExistence type="predicted"/>
<dbReference type="VEuPathDB" id="FungiDB:RhiirFUN_019067"/>
<dbReference type="HOGENOM" id="CLU_1225340_0_0_1"/>
<dbReference type="AlphaFoldDB" id="U9TMR2"/>
<sequence length="226" mass="26674">MPITRSLTSIRRSRDPEFPTEEELEQAYNHARLTLCSQGYNLTERIARELYDPSINDINDINNIQALEVVIISKFLKAIEDERINMFRRKENNNGRRNYVIRYDNLNKREIILIDNDDNDDDNVGYNDVNNDNNDVNNVNNDASQIQRDNTNESIERKLMIQDSKFRFAVLRYWRDLARPLKLLPICIILFIEWVRLTPSKPGETSRVMVLLRYNQLNFCNLAYAA</sequence>
<name>U9TMR2_RHIID</name>
<protein>
    <submittedName>
        <fullName evidence="1">Uncharacterized protein</fullName>
    </submittedName>
</protein>
<evidence type="ECO:0000313" key="1">
    <source>
        <dbReference type="EMBL" id="ESA09440.1"/>
    </source>
</evidence>
<reference evidence="1" key="1">
    <citation type="submission" date="2013-07" db="EMBL/GenBank/DDBJ databases">
        <title>The genome of an arbuscular mycorrhizal fungus provides insights into the evolution of the oldest plant symbiosis.</title>
        <authorList>
            <consortium name="DOE Joint Genome Institute"/>
            <person name="Tisserant E."/>
            <person name="Malbreil M."/>
            <person name="Kuo A."/>
            <person name="Kohler A."/>
            <person name="Symeonidi A."/>
            <person name="Balestrini R."/>
            <person name="Charron P."/>
            <person name="Duensing N."/>
            <person name="Frei-dit-Frey N."/>
            <person name="Gianinazzi-Pearson V."/>
            <person name="Gilbert B."/>
            <person name="Handa Y."/>
            <person name="Hijri M."/>
            <person name="Kaul R."/>
            <person name="Kawaguchi M."/>
            <person name="Krajinski F."/>
            <person name="Lammers P."/>
            <person name="Lapierre D."/>
            <person name="Masclaux F.G."/>
            <person name="Murat C."/>
            <person name="Morin E."/>
            <person name="Ndikumana S."/>
            <person name="Pagni M."/>
            <person name="Petitpierre D."/>
            <person name="Requena N."/>
            <person name="Rosikiewicz P."/>
            <person name="Riley R."/>
            <person name="Saito K."/>
            <person name="San Clemente H."/>
            <person name="Shapiro H."/>
            <person name="van Tuinen D."/>
            <person name="Becard G."/>
            <person name="Bonfante P."/>
            <person name="Paszkowski U."/>
            <person name="Shachar-Hill Y."/>
            <person name="Young J.P."/>
            <person name="Sanders I.R."/>
            <person name="Henrissat B."/>
            <person name="Rensing S.A."/>
            <person name="Grigoriev I.V."/>
            <person name="Corradi N."/>
            <person name="Roux C."/>
            <person name="Martin F."/>
        </authorList>
    </citation>
    <scope>NUCLEOTIDE SEQUENCE</scope>
    <source>
        <strain evidence="1">DAOM 197198</strain>
    </source>
</reference>
<accession>U9TMR2</accession>
<dbReference type="EMBL" id="KI288093">
    <property type="protein sequence ID" value="ESA09440.1"/>
    <property type="molecule type" value="Genomic_DNA"/>
</dbReference>